<dbReference type="Proteomes" id="UP000000323">
    <property type="component" value="Chromosome 1"/>
</dbReference>
<dbReference type="InterPro" id="IPR003768">
    <property type="entry name" value="ScpA"/>
</dbReference>
<dbReference type="Gene3D" id="6.10.250.2410">
    <property type="match status" value="1"/>
</dbReference>
<dbReference type="GO" id="GO:0007059">
    <property type="term" value="P:chromosome segregation"/>
    <property type="evidence" value="ECO:0007669"/>
    <property type="project" value="UniProtKB-KW"/>
</dbReference>
<sequence>MLSQIDYHVNLVTFSGPLDLLLQLVERNRLPVTELSLAQVTDDYLERVSHLDVAPEEMSKFLLIASRLLLIKSRALLEIPTDAEEEGQEDLVSQLALYQSIKRASSALESSFGRITYPQMVPPKIDLPLPPIVQRLSSSLLLHAVDRLVLRSTSRPISGPTVAKFRWRLRDALSKLEQLLKRDHTIAFSQVVATVPRDRQFVVVAFLAILDAARRGLVVLSQDRPFGTIQISRNGENSDG</sequence>
<evidence type="ECO:0000313" key="4">
    <source>
        <dbReference type="Proteomes" id="UP000000323"/>
    </source>
</evidence>
<dbReference type="HOGENOM" id="CLU_038686_3_2_0"/>
<name>D1CFN2_THET1</name>
<dbReference type="RefSeq" id="WP_012874773.1">
    <property type="nucleotide sequence ID" value="NC_013525.1"/>
</dbReference>
<dbReference type="eggNOG" id="COG1354">
    <property type="taxonomic scope" value="Bacteria"/>
</dbReference>
<dbReference type="EMBL" id="CP001825">
    <property type="protein sequence ID" value="ACZ41738.1"/>
    <property type="molecule type" value="Genomic_DNA"/>
</dbReference>
<dbReference type="PANTHER" id="PTHR33969:SF2">
    <property type="entry name" value="SEGREGATION AND CONDENSATION PROTEIN A"/>
    <property type="match status" value="1"/>
</dbReference>
<proteinExistence type="predicted"/>
<accession>D1CFN2</accession>
<evidence type="ECO:0000313" key="3">
    <source>
        <dbReference type="EMBL" id="ACZ41738.1"/>
    </source>
</evidence>
<gene>
    <name evidence="3" type="ordered locus">Tter_0821</name>
</gene>
<keyword evidence="4" id="KW-1185">Reference proteome</keyword>
<evidence type="ECO:0000256" key="2">
    <source>
        <dbReference type="ARBA" id="ARBA00044777"/>
    </source>
</evidence>
<organism evidence="3 4">
    <name type="scientific">Thermobaculum terrenum (strain ATCC BAA-798 / CCMEE 7001 / YNP1)</name>
    <dbReference type="NCBI Taxonomy" id="525904"/>
    <lineage>
        <taxon>Bacteria</taxon>
        <taxon>Bacillati</taxon>
        <taxon>Chloroflexota</taxon>
        <taxon>Chloroflexia</taxon>
        <taxon>Candidatus Thermobaculales</taxon>
        <taxon>Candidatus Thermobaculaceae</taxon>
        <taxon>Thermobaculum</taxon>
    </lineage>
</organism>
<dbReference type="AlphaFoldDB" id="D1CFN2"/>
<dbReference type="PANTHER" id="PTHR33969">
    <property type="entry name" value="SEGREGATION AND CONDENSATION PROTEIN A"/>
    <property type="match status" value="1"/>
</dbReference>
<dbReference type="STRING" id="525904.Tter_0821"/>
<dbReference type="Pfam" id="PF02616">
    <property type="entry name" value="SMC_ScpA"/>
    <property type="match status" value="1"/>
</dbReference>
<evidence type="ECO:0000256" key="1">
    <source>
        <dbReference type="ARBA" id="ARBA00022829"/>
    </source>
</evidence>
<dbReference type="KEGG" id="ttr:Tter_0821"/>
<keyword evidence="1" id="KW-0159">Chromosome partition</keyword>
<protein>
    <recommendedName>
        <fullName evidence="2">Segregation and condensation protein A</fullName>
    </recommendedName>
</protein>
<reference evidence="4" key="1">
    <citation type="journal article" date="2010" name="Stand. Genomic Sci.">
        <title>Complete genome sequence of 'Thermobaculum terrenum' type strain (YNP1).</title>
        <authorList>
            <person name="Kiss H."/>
            <person name="Cleland D."/>
            <person name="Lapidus A."/>
            <person name="Lucas S."/>
            <person name="Glavina Del Rio T."/>
            <person name="Nolan M."/>
            <person name="Tice H."/>
            <person name="Han C."/>
            <person name="Goodwin L."/>
            <person name="Pitluck S."/>
            <person name="Liolios K."/>
            <person name="Ivanova N."/>
            <person name="Mavromatis K."/>
            <person name="Ovchinnikova G."/>
            <person name="Pati A."/>
            <person name="Chen A."/>
            <person name="Palaniappan K."/>
            <person name="Land M."/>
            <person name="Hauser L."/>
            <person name="Chang Y."/>
            <person name="Jeffries C."/>
            <person name="Lu M."/>
            <person name="Brettin T."/>
            <person name="Detter J."/>
            <person name="Goker M."/>
            <person name="Tindall B."/>
            <person name="Beck B."/>
            <person name="McDermott T."/>
            <person name="Woyke T."/>
            <person name="Bristow J."/>
            <person name="Eisen J."/>
            <person name="Markowitz V."/>
            <person name="Hugenholtz P."/>
            <person name="Kyrpides N."/>
            <person name="Klenk H."/>
            <person name="Cheng J."/>
        </authorList>
    </citation>
    <scope>NUCLEOTIDE SEQUENCE [LARGE SCALE GENOMIC DNA]</scope>
    <source>
        <strain evidence="4">ATCC BAA-798 / YNP1</strain>
    </source>
</reference>